<keyword evidence="4" id="KW-0808">Transferase</keyword>
<protein>
    <submittedName>
        <fullName evidence="4">Protein kinase domain protein</fullName>
        <ecNumber evidence="4">2.7.11.25</ecNumber>
    </submittedName>
</protein>
<dbReference type="PANTHER" id="PTHR44329:SF298">
    <property type="entry name" value="MIXED LINEAGE KINASE DOMAIN-LIKE PROTEIN"/>
    <property type="match status" value="1"/>
</dbReference>
<dbReference type="PROSITE" id="PS50011">
    <property type="entry name" value="PROTEIN_KINASE_DOM"/>
    <property type="match status" value="1"/>
</dbReference>
<proteinExistence type="predicted"/>
<dbReference type="SUPFAM" id="SSF56112">
    <property type="entry name" value="Protein kinase-like (PK-like)"/>
    <property type="match status" value="1"/>
</dbReference>
<dbReference type="PRINTS" id="PR00109">
    <property type="entry name" value="TYRKINASE"/>
</dbReference>
<dbReference type="InParanoid" id="G0R1U9"/>
<organism evidence="4 5">
    <name type="scientific">Ichthyophthirius multifiliis</name>
    <name type="common">White spot disease agent</name>
    <name type="synonym">Ich</name>
    <dbReference type="NCBI Taxonomy" id="5932"/>
    <lineage>
        <taxon>Eukaryota</taxon>
        <taxon>Sar</taxon>
        <taxon>Alveolata</taxon>
        <taxon>Ciliophora</taxon>
        <taxon>Intramacronucleata</taxon>
        <taxon>Oligohymenophorea</taxon>
        <taxon>Hymenostomatida</taxon>
        <taxon>Ophryoglenina</taxon>
        <taxon>Ichthyophthirius</taxon>
    </lineage>
</organism>
<reference evidence="4 5" key="1">
    <citation type="submission" date="2011-07" db="EMBL/GenBank/DDBJ databases">
        <authorList>
            <person name="Coyne R."/>
            <person name="Brami D."/>
            <person name="Johnson J."/>
            <person name="Hostetler J."/>
            <person name="Hannick L."/>
            <person name="Clark T."/>
            <person name="Cassidy-Hanley D."/>
            <person name="Inman J."/>
        </authorList>
    </citation>
    <scope>NUCLEOTIDE SEQUENCE [LARGE SCALE GENOMIC DNA]</scope>
    <source>
        <strain evidence="4 5">G5</strain>
    </source>
</reference>
<keyword evidence="2" id="KW-0067">ATP-binding</keyword>
<gene>
    <name evidence="4" type="ORF">IMG5_172940</name>
</gene>
<dbReference type="Proteomes" id="UP000008983">
    <property type="component" value="Unassembled WGS sequence"/>
</dbReference>
<dbReference type="GeneID" id="14904639"/>
<keyword evidence="5" id="KW-1185">Reference proteome</keyword>
<dbReference type="InterPro" id="IPR008271">
    <property type="entry name" value="Ser/Thr_kinase_AS"/>
</dbReference>
<evidence type="ECO:0000313" key="4">
    <source>
        <dbReference type="EMBL" id="EGR28558.1"/>
    </source>
</evidence>
<dbReference type="PANTHER" id="PTHR44329">
    <property type="entry name" value="SERINE/THREONINE-PROTEIN KINASE TNNI3K-RELATED"/>
    <property type="match status" value="1"/>
</dbReference>
<evidence type="ECO:0000256" key="1">
    <source>
        <dbReference type="ARBA" id="ARBA00022741"/>
    </source>
</evidence>
<dbReference type="PROSITE" id="PS00108">
    <property type="entry name" value="PROTEIN_KINASE_ST"/>
    <property type="match status" value="1"/>
</dbReference>
<dbReference type="InterPro" id="IPR000719">
    <property type="entry name" value="Prot_kinase_dom"/>
</dbReference>
<keyword evidence="4" id="KW-0418">Kinase</keyword>
<sequence>MSKDIANGMIYLHNLTPPIIHRDLKSLNLLLDVPFNEDSFNYNIKIADFGLSRTQSQDPMTSVLGTFHWMAPEVFEKKQYTTKADVYSYGIVLYEICFRKTPYQKMSTIDIMKTVTEGKRPQFDQIPHECPEALIQLMKDCWEQNPNNRPDFQQILERLNQMEKI</sequence>
<dbReference type="InterPro" id="IPR011009">
    <property type="entry name" value="Kinase-like_dom_sf"/>
</dbReference>
<evidence type="ECO:0000259" key="3">
    <source>
        <dbReference type="PROSITE" id="PS50011"/>
    </source>
</evidence>
<dbReference type="STRING" id="857967.G0R1U9"/>
<keyword evidence="1" id="KW-0547">Nucleotide-binding</keyword>
<dbReference type="Gene3D" id="1.10.510.10">
    <property type="entry name" value="Transferase(Phosphotransferase) domain 1"/>
    <property type="match status" value="1"/>
</dbReference>
<evidence type="ECO:0000256" key="2">
    <source>
        <dbReference type="ARBA" id="ARBA00022840"/>
    </source>
</evidence>
<feature type="domain" description="Protein kinase" evidence="3">
    <location>
        <begin position="1"/>
        <end position="165"/>
    </location>
</feature>
<dbReference type="eggNOG" id="KOG0192">
    <property type="taxonomic scope" value="Eukaryota"/>
</dbReference>
<dbReference type="Pfam" id="PF07714">
    <property type="entry name" value="PK_Tyr_Ser-Thr"/>
    <property type="match status" value="1"/>
</dbReference>
<dbReference type="AlphaFoldDB" id="G0R1U9"/>
<dbReference type="OrthoDB" id="291827at2759"/>
<name>G0R1U9_ICHMU</name>
<dbReference type="InterPro" id="IPR001245">
    <property type="entry name" value="Ser-Thr/Tyr_kinase_cat_dom"/>
</dbReference>
<dbReference type="OMA" id="ENTNICR"/>
<dbReference type="GO" id="GO:0004709">
    <property type="term" value="F:MAP kinase kinase kinase activity"/>
    <property type="evidence" value="ECO:0007669"/>
    <property type="project" value="UniProtKB-EC"/>
</dbReference>
<dbReference type="InterPro" id="IPR051681">
    <property type="entry name" value="Ser/Thr_Kinases-Pseudokinases"/>
</dbReference>
<dbReference type="RefSeq" id="XP_004029794.1">
    <property type="nucleotide sequence ID" value="XM_004029746.1"/>
</dbReference>
<dbReference type="EC" id="2.7.11.25" evidence="4"/>
<evidence type="ECO:0000313" key="5">
    <source>
        <dbReference type="Proteomes" id="UP000008983"/>
    </source>
</evidence>
<dbReference type="SMART" id="SM00220">
    <property type="entry name" value="S_TKc"/>
    <property type="match status" value="1"/>
</dbReference>
<dbReference type="EMBL" id="GL984230">
    <property type="protein sequence ID" value="EGR28558.1"/>
    <property type="molecule type" value="Genomic_DNA"/>
</dbReference>
<accession>G0R1U9</accession>
<dbReference type="GO" id="GO:0005524">
    <property type="term" value="F:ATP binding"/>
    <property type="evidence" value="ECO:0007669"/>
    <property type="project" value="UniProtKB-KW"/>
</dbReference>